<dbReference type="CDD" id="cd04433">
    <property type="entry name" value="AFD_class_I"/>
    <property type="match status" value="1"/>
</dbReference>
<dbReference type="Gene3D" id="3.40.50.12780">
    <property type="entry name" value="N-terminal domain of ligase-like"/>
    <property type="match status" value="1"/>
</dbReference>
<dbReference type="InterPro" id="IPR025110">
    <property type="entry name" value="AMP-bd_C"/>
</dbReference>
<evidence type="ECO:0000256" key="1">
    <source>
        <dbReference type="ARBA" id="ARBA00006432"/>
    </source>
</evidence>
<evidence type="ECO:0000313" key="5">
    <source>
        <dbReference type="EMBL" id="SIR90410.1"/>
    </source>
</evidence>
<keyword evidence="2 5" id="KW-0436">Ligase</keyword>
<gene>
    <name evidence="5" type="ORF">SAMN05445060_1580</name>
</gene>
<dbReference type="GO" id="GO:0006631">
    <property type="term" value="P:fatty acid metabolic process"/>
    <property type="evidence" value="ECO:0007669"/>
    <property type="project" value="TreeGrafter"/>
</dbReference>
<evidence type="ECO:0000313" key="6">
    <source>
        <dbReference type="Proteomes" id="UP000186218"/>
    </source>
</evidence>
<accession>A0A1N7EQR2</accession>
<dbReference type="AlphaFoldDB" id="A0A1N7EQR2"/>
<dbReference type="STRING" id="1344003.SAMN05445060_1580"/>
<feature type="domain" description="AMP-dependent synthetase/ligase" evidence="3">
    <location>
        <begin position="58"/>
        <end position="400"/>
    </location>
</feature>
<dbReference type="RefSeq" id="WP_076478109.1">
    <property type="nucleotide sequence ID" value="NZ_FTNT01000003.1"/>
</dbReference>
<keyword evidence="6" id="KW-1185">Reference proteome</keyword>
<dbReference type="GO" id="GO:0031956">
    <property type="term" value="F:medium-chain fatty acid-CoA ligase activity"/>
    <property type="evidence" value="ECO:0007669"/>
    <property type="project" value="TreeGrafter"/>
</dbReference>
<dbReference type="EMBL" id="FTNT01000003">
    <property type="protein sequence ID" value="SIR90410.1"/>
    <property type="molecule type" value="Genomic_DNA"/>
</dbReference>
<evidence type="ECO:0000259" key="3">
    <source>
        <dbReference type="Pfam" id="PF00501"/>
    </source>
</evidence>
<dbReference type="SUPFAM" id="SSF56801">
    <property type="entry name" value="Acetyl-CoA synthetase-like"/>
    <property type="match status" value="1"/>
</dbReference>
<name>A0A1N7EQR2_9NOCA</name>
<feature type="domain" description="AMP-binding enzyme C-terminal" evidence="4">
    <location>
        <begin position="454"/>
        <end position="529"/>
    </location>
</feature>
<dbReference type="PANTHER" id="PTHR43201">
    <property type="entry name" value="ACYL-COA SYNTHETASE"/>
    <property type="match status" value="1"/>
</dbReference>
<dbReference type="Pfam" id="PF00501">
    <property type="entry name" value="AMP-binding"/>
    <property type="match status" value="1"/>
</dbReference>
<evidence type="ECO:0000256" key="2">
    <source>
        <dbReference type="ARBA" id="ARBA00022598"/>
    </source>
</evidence>
<reference evidence="5 6" key="1">
    <citation type="submission" date="2017-01" db="EMBL/GenBank/DDBJ databases">
        <authorList>
            <person name="Mah S.A."/>
            <person name="Swanson W.J."/>
            <person name="Moy G.W."/>
            <person name="Vacquier V.D."/>
        </authorList>
    </citation>
    <scope>NUCLEOTIDE SEQUENCE [LARGE SCALE GENOMIC DNA]</scope>
    <source>
        <strain evidence="5 6">CPCC 203464</strain>
    </source>
</reference>
<dbReference type="OrthoDB" id="56621at2"/>
<evidence type="ECO:0000259" key="4">
    <source>
        <dbReference type="Pfam" id="PF13193"/>
    </source>
</evidence>
<comment type="similarity">
    <text evidence="1">Belongs to the ATP-dependent AMP-binding enzyme family.</text>
</comment>
<organism evidence="5 6">
    <name type="scientific">Williamsia sterculiae</name>
    <dbReference type="NCBI Taxonomy" id="1344003"/>
    <lineage>
        <taxon>Bacteria</taxon>
        <taxon>Bacillati</taxon>
        <taxon>Actinomycetota</taxon>
        <taxon>Actinomycetes</taxon>
        <taxon>Mycobacteriales</taxon>
        <taxon>Nocardiaceae</taxon>
        <taxon>Williamsia</taxon>
    </lineage>
</organism>
<dbReference type="Proteomes" id="UP000186218">
    <property type="component" value="Unassembled WGS sequence"/>
</dbReference>
<dbReference type="InterPro" id="IPR042099">
    <property type="entry name" value="ANL_N_sf"/>
</dbReference>
<sequence>MPDTGRIRGIVARQRELAEAVAALTRSGALSPSPRKWGAIARVVLRHGATMSTLYAIAAVRWPDRVAVLDDDGELTYDELYRHAMALAVDVRHRNGRRPSTMAVLCRNHRGFVIGVCAAAMTGAEVISVNTELPSRQLAALIVRHRPEVLVLDEDFLLEVDAYRGVLVSVDSLSTPGVPSGVARDTVSRRAGRITLLTSGTSGLAKGVPRTITAWGVAQLAGTGAARVGLRHDDIIEVAPPFFHGFGLLAVLGAAAVGATVVCHRRFDSATVLDDLVRHRVSVLVAVPVMVQRVLADPGVAAAADRHHLRIAVTGAAPITNTTVREFQRRFGPILINGYGSTEAGLVSVSSMDELVETPDTVGTPALGVTIRIVDDADHAVPIGRSGRIVVRGPLKYSGYTPDATTPALTDKAVVDGFVDTGDVGYLDARGRLFLCGRSDDMIVSGGENVFPGEVEDALSTHPAIAEAVVVGVDDREFGQVLHAFVVHRPGEPVGTEELTQHLRRRLERYKVPKRFEVVDEIPRNAGGKVLRHQLIGDASLSNTKASNSE</sequence>
<protein>
    <submittedName>
        <fullName evidence="5">Acyl-CoA synthetase (AMP-forming)/AMP-acid ligase II</fullName>
    </submittedName>
</protein>
<dbReference type="Gene3D" id="3.30.300.30">
    <property type="match status" value="1"/>
</dbReference>
<dbReference type="PANTHER" id="PTHR43201:SF5">
    <property type="entry name" value="MEDIUM-CHAIN ACYL-COA LIGASE ACSF2, MITOCHONDRIAL"/>
    <property type="match status" value="1"/>
</dbReference>
<proteinExistence type="inferred from homology"/>
<dbReference type="Pfam" id="PF13193">
    <property type="entry name" value="AMP-binding_C"/>
    <property type="match status" value="1"/>
</dbReference>
<dbReference type="InterPro" id="IPR000873">
    <property type="entry name" value="AMP-dep_synth/lig_dom"/>
</dbReference>
<dbReference type="InterPro" id="IPR045851">
    <property type="entry name" value="AMP-bd_C_sf"/>
</dbReference>